<dbReference type="EMBL" id="AFUV01000008">
    <property type="protein sequence ID" value="EGV06226.1"/>
    <property type="molecule type" value="Genomic_DNA"/>
</dbReference>
<proteinExistence type="predicted"/>
<organism evidence="1 2">
    <name type="scientific">Haemophilus pittmaniae HK 85</name>
    <dbReference type="NCBI Taxonomy" id="1035188"/>
    <lineage>
        <taxon>Bacteria</taxon>
        <taxon>Pseudomonadati</taxon>
        <taxon>Pseudomonadota</taxon>
        <taxon>Gammaproteobacteria</taxon>
        <taxon>Pasteurellales</taxon>
        <taxon>Pasteurellaceae</taxon>
        <taxon>Haemophilus</taxon>
    </lineage>
</organism>
<accession>F9Q891</accession>
<comment type="caution">
    <text evidence="1">The sequence shown here is derived from an EMBL/GenBank/DDBJ whole genome shotgun (WGS) entry which is preliminary data.</text>
</comment>
<gene>
    <name evidence="1" type="ORF">HMPREF9952_0099</name>
</gene>
<sequence length="38" mass="4294">MIYADTHILSLVKGNKILPHFARFKNNCYSAQGNNQVS</sequence>
<reference evidence="1 2" key="1">
    <citation type="submission" date="2011-07" db="EMBL/GenBank/DDBJ databases">
        <authorList>
            <person name="Harkins D.M."/>
            <person name="Madupu R."/>
            <person name="Durkin A.S."/>
            <person name="Torralba M."/>
            <person name="Methe B."/>
            <person name="Sutton G.G."/>
            <person name="Nelson K.E."/>
        </authorList>
    </citation>
    <scope>NUCLEOTIDE SEQUENCE [LARGE SCALE GENOMIC DNA]</scope>
    <source>
        <strain evidence="1 2">HK 85</strain>
    </source>
</reference>
<dbReference type="AlphaFoldDB" id="F9Q891"/>
<evidence type="ECO:0000313" key="1">
    <source>
        <dbReference type="EMBL" id="EGV06226.1"/>
    </source>
</evidence>
<protein>
    <submittedName>
        <fullName evidence="1">Uncharacterized protein</fullName>
    </submittedName>
</protein>
<name>F9Q891_9PAST</name>
<evidence type="ECO:0000313" key="2">
    <source>
        <dbReference type="Proteomes" id="UP000006235"/>
    </source>
</evidence>
<dbReference type="Proteomes" id="UP000006235">
    <property type="component" value="Unassembled WGS sequence"/>
</dbReference>